<proteinExistence type="predicted"/>
<protein>
    <recommendedName>
        <fullName evidence="11">Mitochondrial outer membrane transport complex Sam37/metaxin N-terminal domain-containing protein</fullName>
    </recommendedName>
</protein>
<accession>A0A7C8PA78</accession>
<evidence type="ECO:0000256" key="2">
    <source>
        <dbReference type="ARBA" id="ARBA00022448"/>
    </source>
</evidence>
<dbReference type="PANTHER" id="PTHR12289:SF41">
    <property type="entry name" value="FAILED AXON CONNECTIONS-RELATED"/>
    <property type="match status" value="1"/>
</dbReference>
<sequence length="418" mass="45285">MSPIELHVWNRAFGLPSLDPECLAAIAFLSSAIPQDLWVLVESNNTGVSPNGSLPALKDGSQWIGGFDAIVSHLNSKSAGGSDIDRGLTGLQKAQSIAYALISKYIPRYCSFIRKTCLPIISLSLYVTSKNWINVTRPLYSTFLQFPVQYEIPHTHHARAIALTAHLTSLIRDIAAEESRPLQPVSTAFAGITTTTDKSIPQEKEKITTRVRLRNLLADFLDPINEKLAGQSYFFGGASPTTIDCLLVGYLSLLLVPGLPSSWAREILKNEFSDIVGYADNLKSACFTQDIIYGTPDENDKLTLISWTKRTIEESPRSWGVSDDIPLNQEGYKAQSTAFWVAVQGVIGLAATVGSVVAYKALTTEGKVDVELKEEVAGTEVYSTVRGAVGDVEGTGASNNGAGEGRLPIFRAEDMLGL</sequence>
<evidence type="ECO:0000256" key="3">
    <source>
        <dbReference type="ARBA" id="ARBA00022787"/>
    </source>
</evidence>
<evidence type="ECO:0000259" key="8">
    <source>
        <dbReference type="Pfam" id="PF17171"/>
    </source>
</evidence>
<evidence type="ECO:0000256" key="1">
    <source>
        <dbReference type="ARBA" id="ARBA00004294"/>
    </source>
</evidence>
<keyword evidence="6" id="KW-0472">Membrane</keyword>
<dbReference type="GO" id="GO:0001401">
    <property type="term" value="C:SAM complex"/>
    <property type="evidence" value="ECO:0007669"/>
    <property type="project" value="InterPro"/>
</dbReference>
<dbReference type="GO" id="GO:0007005">
    <property type="term" value="P:mitochondrion organization"/>
    <property type="evidence" value="ECO:0007669"/>
    <property type="project" value="TreeGrafter"/>
</dbReference>
<organism evidence="9 10">
    <name type="scientific">Orbilia oligospora</name>
    <name type="common">Nematode-trapping fungus</name>
    <name type="synonym">Arthrobotrys oligospora</name>
    <dbReference type="NCBI Taxonomy" id="2813651"/>
    <lineage>
        <taxon>Eukaryota</taxon>
        <taxon>Fungi</taxon>
        <taxon>Dikarya</taxon>
        <taxon>Ascomycota</taxon>
        <taxon>Pezizomycotina</taxon>
        <taxon>Orbiliomycetes</taxon>
        <taxon>Orbiliales</taxon>
        <taxon>Orbiliaceae</taxon>
        <taxon>Orbilia</taxon>
    </lineage>
</organism>
<name>A0A7C8PA78_ORBOL</name>
<evidence type="ECO:0000256" key="5">
    <source>
        <dbReference type="ARBA" id="ARBA00023128"/>
    </source>
</evidence>
<evidence type="ECO:0008006" key="11">
    <source>
        <dbReference type="Google" id="ProtNLM"/>
    </source>
</evidence>
<evidence type="ECO:0000259" key="7">
    <source>
        <dbReference type="Pfam" id="PF10568"/>
    </source>
</evidence>
<evidence type="ECO:0000313" key="9">
    <source>
        <dbReference type="EMBL" id="KAF3160058.1"/>
    </source>
</evidence>
<dbReference type="GO" id="GO:0015031">
    <property type="term" value="P:protein transport"/>
    <property type="evidence" value="ECO:0007669"/>
    <property type="project" value="UniProtKB-KW"/>
</dbReference>
<evidence type="ECO:0000256" key="4">
    <source>
        <dbReference type="ARBA" id="ARBA00022927"/>
    </source>
</evidence>
<evidence type="ECO:0000313" key="10">
    <source>
        <dbReference type="Proteomes" id="UP000479691"/>
    </source>
</evidence>
<comment type="subcellular location">
    <subcellularLocation>
        <location evidence="1">Mitochondrion outer membrane</location>
    </subcellularLocation>
</comment>
<keyword evidence="3" id="KW-1000">Mitochondrion outer membrane</keyword>
<keyword evidence="2" id="KW-0813">Transport</keyword>
<dbReference type="InterPro" id="IPR050931">
    <property type="entry name" value="Mito_Protein_Transport_Metaxin"/>
</dbReference>
<reference evidence="9 10" key="1">
    <citation type="submission" date="2019-06" db="EMBL/GenBank/DDBJ databases">
        <authorList>
            <person name="Palmer J.M."/>
        </authorList>
    </citation>
    <scope>NUCLEOTIDE SEQUENCE [LARGE SCALE GENOMIC DNA]</scope>
    <source>
        <strain evidence="9 10">TWF788</strain>
    </source>
</reference>
<dbReference type="InterPro" id="IPR033468">
    <property type="entry name" value="Metaxin_GST"/>
</dbReference>
<evidence type="ECO:0000256" key="6">
    <source>
        <dbReference type="ARBA" id="ARBA00023136"/>
    </source>
</evidence>
<dbReference type="PANTHER" id="PTHR12289">
    <property type="entry name" value="METAXIN RELATED"/>
    <property type="match status" value="1"/>
</dbReference>
<dbReference type="CDD" id="cd03078">
    <property type="entry name" value="GST_N_Metaxin1_like"/>
    <property type="match status" value="1"/>
</dbReference>
<keyword evidence="5" id="KW-0496">Mitochondrion</keyword>
<comment type="caution">
    <text evidence="9">The sequence shown here is derived from an EMBL/GenBank/DDBJ whole genome shotgun (WGS) entry which is preliminary data.</text>
</comment>
<gene>
    <name evidence="9" type="ORF">TWF788_003413</name>
</gene>
<dbReference type="AlphaFoldDB" id="A0A7C8PA78"/>
<dbReference type="Proteomes" id="UP000479691">
    <property type="component" value="Unassembled WGS sequence"/>
</dbReference>
<dbReference type="InterPro" id="IPR019564">
    <property type="entry name" value="Sam37/metaxin_N"/>
</dbReference>
<dbReference type="EMBL" id="JAABOE010000173">
    <property type="protein sequence ID" value="KAF3160058.1"/>
    <property type="molecule type" value="Genomic_DNA"/>
</dbReference>
<feature type="domain" description="Mitochondrial outer membrane transport complex Sam37/metaxin N-terminal" evidence="7">
    <location>
        <begin position="22"/>
        <end position="155"/>
    </location>
</feature>
<dbReference type="Pfam" id="PF10568">
    <property type="entry name" value="Tom37"/>
    <property type="match status" value="1"/>
</dbReference>
<feature type="domain" description="Metaxin glutathione S-transferase" evidence="8">
    <location>
        <begin position="221"/>
        <end position="281"/>
    </location>
</feature>
<keyword evidence="4" id="KW-0653">Protein transport</keyword>
<dbReference type="Pfam" id="PF17171">
    <property type="entry name" value="GST_C_6"/>
    <property type="match status" value="1"/>
</dbReference>